<dbReference type="AlphaFoldDB" id="T2KJM8"/>
<sequence length="227" mass="26763">MIKKNIQNYKSSFYLEIIISSNVDRCISNRFYLVLLTNNSSENLQENNVLNNIGNKAVFKSTFNKFYKELVIYAHNFLYDQQASEDLVQDVYIYLWENSEKIEIKTSIRAYLYKAVQNRCLNYLKSLKVEVDLDTINLNTYITTDYDLNILDNQDKLIIYNHVLKVVDQFPERMKQIFKLKYLQGYKYSEIAEELDVSINSVKTQLQRAKLKLNEAMVVILLLISNS</sequence>
<dbReference type="Gene3D" id="1.10.10.10">
    <property type="entry name" value="Winged helix-like DNA-binding domain superfamily/Winged helix DNA-binding domain"/>
    <property type="match status" value="1"/>
</dbReference>
<evidence type="ECO:0000259" key="5">
    <source>
        <dbReference type="PROSITE" id="PS00622"/>
    </source>
</evidence>
<dbReference type="InterPro" id="IPR036388">
    <property type="entry name" value="WH-like_DNA-bd_sf"/>
</dbReference>
<dbReference type="HOGENOM" id="CLU_047691_4_3_10"/>
<keyword evidence="2" id="KW-0805">Transcription regulation</keyword>
<dbReference type="InterPro" id="IPR039425">
    <property type="entry name" value="RNA_pol_sigma-70-like"/>
</dbReference>
<dbReference type="NCBIfam" id="TIGR02985">
    <property type="entry name" value="Sig70_bacteroi1"/>
    <property type="match status" value="1"/>
</dbReference>
<dbReference type="SUPFAM" id="SSF88946">
    <property type="entry name" value="Sigma2 domain of RNA polymerase sigma factors"/>
    <property type="match status" value="1"/>
</dbReference>
<dbReference type="CDD" id="cd06171">
    <property type="entry name" value="Sigma70_r4"/>
    <property type="match status" value="1"/>
</dbReference>
<evidence type="ECO:0000313" key="7">
    <source>
        <dbReference type="Proteomes" id="UP000016160"/>
    </source>
</evidence>
<dbReference type="OrthoDB" id="9772248at2"/>
<reference evidence="6 7" key="1">
    <citation type="journal article" date="2013" name="Appl. Environ. Microbiol.">
        <title>The genome of the alga-associated marine flavobacterium Formosa agariphila KMM 3901T reveals a broad potential for degradation of algal polysaccharides.</title>
        <authorList>
            <person name="Mann A.J."/>
            <person name="Hahnke R.L."/>
            <person name="Huang S."/>
            <person name="Werner J."/>
            <person name="Xing P."/>
            <person name="Barbeyron T."/>
            <person name="Huettel B."/>
            <person name="Stueber K."/>
            <person name="Reinhardt R."/>
            <person name="Harder J."/>
            <person name="Gloeckner F.O."/>
            <person name="Amann R.I."/>
            <person name="Teeling H."/>
        </authorList>
    </citation>
    <scope>NUCLEOTIDE SEQUENCE [LARGE SCALE GENOMIC DNA]</scope>
    <source>
        <strain evidence="7">DSM 15362 / KCTC 12365 / LMG 23005 / KMM 3901</strain>
    </source>
</reference>
<dbReference type="NCBIfam" id="TIGR02937">
    <property type="entry name" value="sigma70-ECF"/>
    <property type="match status" value="1"/>
</dbReference>
<dbReference type="InterPro" id="IPR013249">
    <property type="entry name" value="RNA_pol_sigma70_r4_t2"/>
</dbReference>
<dbReference type="InterPro" id="IPR014284">
    <property type="entry name" value="RNA_pol_sigma-70_dom"/>
</dbReference>
<dbReference type="SUPFAM" id="SSF88659">
    <property type="entry name" value="Sigma3 and sigma4 domains of RNA polymerase sigma factors"/>
    <property type="match status" value="1"/>
</dbReference>
<keyword evidence="3" id="KW-0731">Sigma factor</keyword>
<dbReference type="GO" id="GO:0006352">
    <property type="term" value="P:DNA-templated transcription initiation"/>
    <property type="evidence" value="ECO:0007669"/>
    <property type="project" value="InterPro"/>
</dbReference>
<keyword evidence="4" id="KW-0804">Transcription</keyword>
<gene>
    <name evidence="6" type="ORF">BN863_9210</name>
</gene>
<dbReference type="PANTHER" id="PTHR43133:SF46">
    <property type="entry name" value="RNA POLYMERASE SIGMA-70 FACTOR ECF SUBFAMILY"/>
    <property type="match status" value="1"/>
</dbReference>
<dbReference type="InterPro" id="IPR000792">
    <property type="entry name" value="Tscrpt_reg_LuxR_C"/>
</dbReference>
<proteinExistence type="inferred from homology"/>
<dbReference type="InterPro" id="IPR013324">
    <property type="entry name" value="RNA_pol_sigma_r3/r4-like"/>
</dbReference>
<dbReference type="Proteomes" id="UP000016160">
    <property type="component" value="Chromosome"/>
</dbReference>
<dbReference type="Pfam" id="PF04542">
    <property type="entry name" value="Sigma70_r2"/>
    <property type="match status" value="1"/>
</dbReference>
<dbReference type="PROSITE" id="PS00622">
    <property type="entry name" value="HTH_LUXR_1"/>
    <property type="match status" value="1"/>
</dbReference>
<dbReference type="RefSeq" id="WP_038528014.1">
    <property type="nucleotide sequence ID" value="NZ_HG315671.1"/>
</dbReference>
<evidence type="ECO:0000256" key="4">
    <source>
        <dbReference type="ARBA" id="ARBA00023163"/>
    </source>
</evidence>
<feature type="domain" description="HTH luxR-type" evidence="5">
    <location>
        <begin position="185"/>
        <end position="212"/>
    </location>
</feature>
<evidence type="ECO:0000256" key="3">
    <source>
        <dbReference type="ARBA" id="ARBA00023082"/>
    </source>
</evidence>
<dbReference type="InterPro" id="IPR007627">
    <property type="entry name" value="RNA_pol_sigma70_r2"/>
</dbReference>
<dbReference type="GO" id="GO:0003677">
    <property type="term" value="F:DNA binding"/>
    <property type="evidence" value="ECO:0007669"/>
    <property type="project" value="InterPro"/>
</dbReference>
<dbReference type="eggNOG" id="COG1595">
    <property type="taxonomic scope" value="Bacteria"/>
</dbReference>
<dbReference type="InterPro" id="IPR013325">
    <property type="entry name" value="RNA_pol_sigma_r2"/>
</dbReference>
<evidence type="ECO:0000256" key="1">
    <source>
        <dbReference type="ARBA" id="ARBA00010641"/>
    </source>
</evidence>
<dbReference type="GO" id="GO:0016987">
    <property type="term" value="F:sigma factor activity"/>
    <property type="evidence" value="ECO:0007669"/>
    <property type="project" value="UniProtKB-KW"/>
</dbReference>
<dbReference type="PATRIC" id="fig|1347342.6.peg.931"/>
<dbReference type="PANTHER" id="PTHR43133">
    <property type="entry name" value="RNA POLYMERASE ECF-TYPE SIGMA FACTO"/>
    <property type="match status" value="1"/>
</dbReference>
<organism evidence="6 7">
    <name type="scientific">Formosa agariphila (strain DSM 15362 / KCTC 12365 / LMG 23005 / KMM 3901 / M-2Alg 35-1)</name>
    <dbReference type="NCBI Taxonomy" id="1347342"/>
    <lineage>
        <taxon>Bacteria</taxon>
        <taxon>Pseudomonadati</taxon>
        <taxon>Bacteroidota</taxon>
        <taxon>Flavobacteriia</taxon>
        <taxon>Flavobacteriales</taxon>
        <taxon>Flavobacteriaceae</taxon>
        <taxon>Formosa</taxon>
    </lineage>
</organism>
<evidence type="ECO:0000313" key="6">
    <source>
        <dbReference type="EMBL" id="CDF78633.1"/>
    </source>
</evidence>
<accession>T2KJM8</accession>
<protein>
    <submittedName>
        <fullName evidence="6">RNA polymerase ECF-type sigma factor</fullName>
    </submittedName>
</protein>
<dbReference type="EMBL" id="HG315671">
    <property type="protein sequence ID" value="CDF78633.1"/>
    <property type="molecule type" value="Genomic_DNA"/>
</dbReference>
<dbReference type="InterPro" id="IPR014327">
    <property type="entry name" value="RNA_pol_sigma70_bacteroid"/>
</dbReference>
<name>T2KJM8_FORAG</name>
<comment type="similarity">
    <text evidence="1">Belongs to the sigma-70 factor family. ECF subfamily.</text>
</comment>
<evidence type="ECO:0000256" key="2">
    <source>
        <dbReference type="ARBA" id="ARBA00023015"/>
    </source>
</evidence>
<keyword evidence="7" id="KW-1185">Reference proteome</keyword>
<dbReference type="STRING" id="1347342.BN863_9210"/>
<dbReference type="Pfam" id="PF08281">
    <property type="entry name" value="Sigma70_r4_2"/>
    <property type="match status" value="1"/>
</dbReference>
<dbReference type="Gene3D" id="1.10.1740.10">
    <property type="match status" value="1"/>
</dbReference>